<dbReference type="Proteomes" id="UP000484381">
    <property type="component" value="Unassembled WGS sequence"/>
</dbReference>
<dbReference type="Pfam" id="PF12833">
    <property type="entry name" value="HTH_18"/>
    <property type="match status" value="1"/>
</dbReference>
<dbReference type="EMBL" id="WHNP01000029">
    <property type="protein sequence ID" value="MPW20420.1"/>
    <property type="molecule type" value="Genomic_DNA"/>
</dbReference>
<dbReference type="PROSITE" id="PS01124">
    <property type="entry name" value="HTH_ARAC_FAMILY_2"/>
    <property type="match status" value="1"/>
</dbReference>
<dbReference type="Gene3D" id="1.10.10.60">
    <property type="entry name" value="Homeodomain-like"/>
    <property type="match status" value="1"/>
</dbReference>
<dbReference type="PRINTS" id="PR00032">
    <property type="entry name" value="HTHARAC"/>
</dbReference>
<keyword evidence="2" id="KW-0238">DNA-binding</keyword>
<dbReference type="PROSITE" id="PS00041">
    <property type="entry name" value="HTH_ARAC_FAMILY_1"/>
    <property type="match status" value="1"/>
</dbReference>
<dbReference type="AlphaFoldDB" id="A0A7X1NEC9"/>
<evidence type="ECO:0000313" key="5">
    <source>
        <dbReference type="EMBL" id="MPW20420.1"/>
    </source>
</evidence>
<reference evidence="5 6" key="1">
    <citation type="submission" date="2019-10" db="EMBL/GenBank/DDBJ databases">
        <title>Paraburkholderia sp. isolated from nodules of Mimosa pudica from Brazilian Atlantic Forest soils.</title>
        <authorList>
            <person name="Paulitsch F."/>
            <person name="Hungria M."/>
            <person name="Dall'Agnol R."/>
        </authorList>
    </citation>
    <scope>NUCLEOTIDE SEQUENCE [LARGE SCALE GENOMIC DNA]</scope>
    <source>
        <strain evidence="5 6">CNPSo 3157</strain>
    </source>
</reference>
<dbReference type="InterPro" id="IPR018062">
    <property type="entry name" value="HTH_AraC-typ_CS"/>
</dbReference>
<dbReference type="InterPro" id="IPR018060">
    <property type="entry name" value="HTH_AraC"/>
</dbReference>
<evidence type="ECO:0000256" key="3">
    <source>
        <dbReference type="ARBA" id="ARBA00023163"/>
    </source>
</evidence>
<gene>
    <name evidence="5" type="ORF">GCT13_26910</name>
</gene>
<dbReference type="InterPro" id="IPR050204">
    <property type="entry name" value="AraC_XylS_family_regulators"/>
</dbReference>
<evidence type="ECO:0000256" key="2">
    <source>
        <dbReference type="ARBA" id="ARBA00023125"/>
    </source>
</evidence>
<dbReference type="SUPFAM" id="SSF46689">
    <property type="entry name" value="Homeodomain-like"/>
    <property type="match status" value="2"/>
</dbReference>
<dbReference type="InterPro" id="IPR009057">
    <property type="entry name" value="Homeodomain-like_sf"/>
</dbReference>
<comment type="caution">
    <text evidence="5">The sequence shown here is derived from an EMBL/GenBank/DDBJ whole genome shotgun (WGS) entry which is preliminary data.</text>
</comment>
<evidence type="ECO:0000313" key="6">
    <source>
        <dbReference type="Proteomes" id="UP000484381"/>
    </source>
</evidence>
<keyword evidence="6" id="KW-1185">Reference proteome</keyword>
<keyword evidence="1" id="KW-0805">Transcription regulation</keyword>
<protein>
    <submittedName>
        <fullName evidence="5">Helix-turn-helix domain-containing protein</fullName>
    </submittedName>
</protein>
<sequence>MGRCIMDHGDNWSRYADFCRKSPYAMFPQEHRASPGRLPFHMVTIEQTTDHDFMDPCVPETVIALPLSAEPDNSWEWDMGNGWRRDGAVPGRMLVLPPDNVSRWRVKGARRLLLLTIPTVTVRRILGGAAPDRLTEAFQPLSESTWEDALLTHLMTRLWDGTTGGHVTDRLLVDGALTTLVAQLLQRAGAVAGPMKYVALPTWKLKRIFDYVDANLHEEIDIVALSEVVDLSVRHFSRAFTEEVGETPHRWLMTRRAEKAMELLKRDSMTLAQIAEACGFASQSHFTRVFKQMTGATPKLWCNSAKVS</sequence>
<proteinExistence type="predicted"/>
<dbReference type="GO" id="GO:0003700">
    <property type="term" value="F:DNA-binding transcription factor activity"/>
    <property type="evidence" value="ECO:0007669"/>
    <property type="project" value="InterPro"/>
</dbReference>
<dbReference type="SMART" id="SM00342">
    <property type="entry name" value="HTH_ARAC"/>
    <property type="match status" value="1"/>
</dbReference>
<feature type="domain" description="HTH araC/xylS-type" evidence="4">
    <location>
        <begin position="206"/>
        <end position="304"/>
    </location>
</feature>
<name>A0A7X1NEC9_9BURK</name>
<keyword evidence="3" id="KW-0804">Transcription</keyword>
<accession>A0A7X1NEC9</accession>
<evidence type="ECO:0000259" key="4">
    <source>
        <dbReference type="PROSITE" id="PS01124"/>
    </source>
</evidence>
<dbReference type="GO" id="GO:0043565">
    <property type="term" value="F:sequence-specific DNA binding"/>
    <property type="evidence" value="ECO:0007669"/>
    <property type="project" value="InterPro"/>
</dbReference>
<evidence type="ECO:0000256" key="1">
    <source>
        <dbReference type="ARBA" id="ARBA00023015"/>
    </source>
</evidence>
<dbReference type="InterPro" id="IPR020449">
    <property type="entry name" value="Tscrpt_reg_AraC-type_HTH"/>
</dbReference>
<dbReference type="PANTHER" id="PTHR46796">
    <property type="entry name" value="HTH-TYPE TRANSCRIPTIONAL ACTIVATOR RHAS-RELATED"/>
    <property type="match status" value="1"/>
</dbReference>
<organism evidence="5 6">
    <name type="scientific">Paraburkholderia franconis</name>
    <dbReference type="NCBI Taxonomy" id="2654983"/>
    <lineage>
        <taxon>Bacteria</taxon>
        <taxon>Pseudomonadati</taxon>
        <taxon>Pseudomonadota</taxon>
        <taxon>Betaproteobacteria</taxon>
        <taxon>Burkholderiales</taxon>
        <taxon>Burkholderiaceae</taxon>
        <taxon>Paraburkholderia</taxon>
    </lineage>
</organism>
<dbReference type="PANTHER" id="PTHR46796:SF14">
    <property type="entry name" value="TRANSCRIPTIONAL REGULATORY PROTEIN"/>
    <property type="match status" value="1"/>
</dbReference>